<evidence type="ECO:0000256" key="1">
    <source>
        <dbReference type="SAM" id="MobiDB-lite"/>
    </source>
</evidence>
<feature type="region of interest" description="Disordered" evidence="1">
    <location>
        <begin position="187"/>
        <end position="237"/>
    </location>
</feature>
<reference evidence="2 3" key="1">
    <citation type="submission" date="2020-08" db="EMBL/GenBank/DDBJ databases">
        <title>Whole genome shotgun sequence of Actinoplanes ianthinogenes NBRC 13996.</title>
        <authorList>
            <person name="Komaki H."/>
            <person name="Tamura T."/>
        </authorList>
    </citation>
    <scope>NUCLEOTIDE SEQUENCE [LARGE SCALE GENOMIC DNA]</scope>
    <source>
        <strain evidence="2 3">NBRC 13996</strain>
    </source>
</reference>
<keyword evidence="3" id="KW-1185">Reference proteome</keyword>
<dbReference type="EMBL" id="AP023356">
    <property type="protein sequence ID" value="BCJ41584.1"/>
    <property type="molecule type" value="Genomic_DNA"/>
</dbReference>
<evidence type="ECO:0000313" key="3">
    <source>
        <dbReference type="Proteomes" id="UP000676967"/>
    </source>
</evidence>
<sequence>MGGPFHIPADDNHPRCRDAAVPLADPFPVRPAAPWQSARDAAAHPRPHRASCGPLTKNARPDSHPLSEPHPPFPSPHPPWGAALCQHDVIPRSWFGTLWTALQCAYRLERAGTPPAPVAAHSPSSPAGLYGPIPCPDRAMGTSPNHRAGTYGPNPCPDRAMGTSPNHRAGTYGPNPCPDRAMETSPNHRAGTYGPNPCPDRAMETSPNHRAGTYGPNPCPDRAMETSPKPSSWHLRP</sequence>
<dbReference type="Proteomes" id="UP000676967">
    <property type="component" value="Chromosome"/>
</dbReference>
<organism evidence="2 3">
    <name type="scientific">Actinoplanes ianthinogenes</name>
    <dbReference type="NCBI Taxonomy" id="122358"/>
    <lineage>
        <taxon>Bacteria</taxon>
        <taxon>Bacillati</taxon>
        <taxon>Actinomycetota</taxon>
        <taxon>Actinomycetes</taxon>
        <taxon>Micromonosporales</taxon>
        <taxon>Micromonosporaceae</taxon>
        <taxon>Actinoplanes</taxon>
    </lineage>
</organism>
<name>A0ABM7LQQ2_9ACTN</name>
<accession>A0ABM7LQQ2</accession>
<proteinExistence type="predicted"/>
<evidence type="ECO:0000313" key="2">
    <source>
        <dbReference type="EMBL" id="BCJ41584.1"/>
    </source>
</evidence>
<protein>
    <submittedName>
        <fullName evidence="2">Uncharacterized protein</fullName>
    </submittedName>
</protein>
<feature type="compositionally biased region" description="Basic and acidic residues" evidence="1">
    <location>
        <begin position="8"/>
        <end position="18"/>
    </location>
</feature>
<gene>
    <name evidence="2" type="ORF">Aiant_22410</name>
</gene>
<feature type="region of interest" description="Disordered" evidence="1">
    <location>
        <begin position="1"/>
        <end position="75"/>
    </location>
</feature>